<feature type="compositionally biased region" description="Basic and acidic residues" evidence="1">
    <location>
        <begin position="11"/>
        <end position="21"/>
    </location>
</feature>
<dbReference type="EMBL" id="JAVHJS010000022">
    <property type="protein sequence ID" value="KAK2821396.1"/>
    <property type="molecule type" value="Genomic_DNA"/>
</dbReference>
<evidence type="ECO:0000313" key="2">
    <source>
        <dbReference type="EMBL" id="KAK2821396.1"/>
    </source>
</evidence>
<dbReference type="AlphaFoldDB" id="A0AA88LR76"/>
<comment type="caution">
    <text evidence="2">The sequence shown here is derived from an EMBL/GenBank/DDBJ whole genome shotgun (WGS) entry which is preliminary data.</text>
</comment>
<proteinExistence type="predicted"/>
<name>A0AA88LR76_TACVA</name>
<gene>
    <name evidence="2" type="ORF">Q7C36_020739</name>
</gene>
<reference evidence="2" key="1">
    <citation type="submission" date="2023-08" db="EMBL/GenBank/DDBJ databases">
        <title>Pelteobagrus vachellii genome.</title>
        <authorList>
            <person name="Liu H."/>
        </authorList>
    </citation>
    <scope>NUCLEOTIDE SEQUENCE</scope>
    <source>
        <strain evidence="2">PRFRI_2022a</strain>
        <tissue evidence="2">Muscle</tissue>
    </source>
</reference>
<dbReference type="Proteomes" id="UP001187315">
    <property type="component" value="Unassembled WGS sequence"/>
</dbReference>
<organism evidence="2 3">
    <name type="scientific">Tachysurus vachellii</name>
    <name type="common">Darkbarbel catfish</name>
    <name type="synonym">Pelteobagrus vachellii</name>
    <dbReference type="NCBI Taxonomy" id="175792"/>
    <lineage>
        <taxon>Eukaryota</taxon>
        <taxon>Metazoa</taxon>
        <taxon>Chordata</taxon>
        <taxon>Craniata</taxon>
        <taxon>Vertebrata</taxon>
        <taxon>Euteleostomi</taxon>
        <taxon>Actinopterygii</taxon>
        <taxon>Neopterygii</taxon>
        <taxon>Teleostei</taxon>
        <taxon>Ostariophysi</taxon>
        <taxon>Siluriformes</taxon>
        <taxon>Bagridae</taxon>
        <taxon>Tachysurus</taxon>
    </lineage>
</organism>
<evidence type="ECO:0000256" key="1">
    <source>
        <dbReference type="SAM" id="MobiDB-lite"/>
    </source>
</evidence>
<accession>A0AA88LR76</accession>
<keyword evidence="3" id="KW-1185">Reference proteome</keyword>
<feature type="region of interest" description="Disordered" evidence="1">
    <location>
        <begin position="1"/>
        <end position="21"/>
    </location>
</feature>
<evidence type="ECO:0000313" key="3">
    <source>
        <dbReference type="Proteomes" id="UP001187315"/>
    </source>
</evidence>
<sequence length="105" mass="11938">MAKRQLLLSSPEKKRMKDPDDEKLRNMVADELKLQLGMVREIFREEIHPMAERIGSLEKEIRAISNNFDNIQSAVETYLARQQALATPTSARNNTPAEALMEASP</sequence>
<protein>
    <submittedName>
        <fullName evidence="2">Uncharacterized protein</fullName>
    </submittedName>
</protein>